<dbReference type="Gene3D" id="3.10.20.30">
    <property type="match status" value="1"/>
</dbReference>
<dbReference type="Gene3D" id="3.90.1170.40">
    <property type="entry name" value="Molybdopterin biosynthesis MoaE subunit"/>
    <property type="match status" value="1"/>
</dbReference>
<dbReference type="Pfam" id="PF02391">
    <property type="entry name" value="MoaE"/>
    <property type="match status" value="1"/>
</dbReference>
<evidence type="ECO:0000313" key="2">
    <source>
        <dbReference type="Proteomes" id="UP000024332"/>
    </source>
</evidence>
<dbReference type="CDD" id="cd00756">
    <property type="entry name" value="MoaE"/>
    <property type="match status" value="1"/>
</dbReference>
<dbReference type="OrthoDB" id="45235at2157"/>
<reference evidence="1 2" key="1">
    <citation type="submission" date="2014-03" db="EMBL/GenBank/DDBJ databases">
        <title>Draft genome sequence of the novel thermoacidophilic archaea Acidianus copahuensis ALE1 strain, isolated from Copahue volcanic area in Neuquen Argentina.</title>
        <authorList>
            <person name="Urbieta M.S."/>
            <person name="Rascovan N."/>
            <person name="Castro C."/>
            <person name="Revale S."/>
            <person name="Giaveno M.A."/>
            <person name="Vazquez M.P."/>
            <person name="Donati E.R."/>
        </authorList>
    </citation>
    <scope>NUCLEOTIDE SEQUENCE [LARGE SCALE GENOMIC DNA]</scope>
    <source>
        <strain evidence="1 2">ALE1</strain>
    </source>
</reference>
<accession>A0A031LUI5</accession>
<dbReference type="EMBL" id="JFZT01000019">
    <property type="protein sequence ID" value="EZQ10808.1"/>
    <property type="molecule type" value="Genomic_DNA"/>
</dbReference>
<dbReference type="InterPro" id="IPR003749">
    <property type="entry name" value="ThiS/MoaD-like"/>
</dbReference>
<name>A0A031LUI5_9CREN</name>
<dbReference type="SUPFAM" id="SSF54285">
    <property type="entry name" value="MoaD/ThiS"/>
    <property type="match status" value="1"/>
</dbReference>
<dbReference type="NCBIfam" id="TIGR01687">
    <property type="entry name" value="moaD_arch"/>
    <property type="match status" value="1"/>
</dbReference>
<proteinExistence type="predicted"/>
<dbReference type="RefSeq" id="WP_048098910.1">
    <property type="nucleotide sequence ID" value="NZ_JFZT01000019.1"/>
</dbReference>
<dbReference type="CDD" id="cd00754">
    <property type="entry name" value="Ubl_MoaD"/>
    <property type="match status" value="1"/>
</dbReference>
<evidence type="ECO:0000313" key="1">
    <source>
        <dbReference type="EMBL" id="EZQ10808.1"/>
    </source>
</evidence>
<dbReference type="SUPFAM" id="SSF54690">
    <property type="entry name" value="Molybdopterin synthase subunit MoaE"/>
    <property type="match status" value="1"/>
</dbReference>
<dbReference type="InterPro" id="IPR036563">
    <property type="entry name" value="MoaE_sf"/>
</dbReference>
<dbReference type="InterPro" id="IPR010038">
    <property type="entry name" value="MoaD_arc-typ"/>
</dbReference>
<gene>
    <name evidence="1" type="ORF">CM19_02950</name>
</gene>
<protein>
    <submittedName>
        <fullName evidence="1">Molybdenum biosynthesis protein MoaD</fullName>
    </submittedName>
</protein>
<dbReference type="AlphaFoldDB" id="A0A031LUI5"/>
<dbReference type="InterPro" id="IPR003448">
    <property type="entry name" value="Mopterin_biosynth_MoaE"/>
</dbReference>
<dbReference type="PANTHER" id="PTHR23404">
    <property type="entry name" value="MOLYBDOPTERIN SYNTHASE RELATED"/>
    <property type="match status" value="1"/>
</dbReference>
<dbReference type="STRING" id="1160895.CM19_02950"/>
<dbReference type="Proteomes" id="UP000024332">
    <property type="component" value="Unassembled WGS sequence"/>
</dbReference>
<dbReference type="InterPro" id="IPR016155">
    <property type="entry name" value="Mopterin_synth/thiamin_S_b"/>
</dbReference>
<dbReference type="GO" id="GO:0006777">
    <property type="term" value="P:Mo-molybdopterin cofactor biosynthetic process"/>
    <property type="evidence" value="ECO:0007669"/>
    <property type="project" value="InterPro"/>
</dbReference>
<dbReference type="InterPro" id="IPR012675">
    <property type="entry name" value="Beta-grasp_dom_sf"/>
</dbReference>
<sequence>MKIRIKYFAFIKDITGKNEEIIETQCKDIVCLKKQLINKYGKKMEEILEKGIAGTNIAVLVNGSISQEIADGDEIAILPPPAGGELIKGKFDFLKEIKDFRSQAPPEAGSMVTYLGFVKGKVDNHEVYELRYESYEDYTIKRLMEIEESLLKKYPDLIKVKIIHAISNMKPGDDVILIMCLGKGRKDAIRAIEEGIELVKHTTGIWKLEVRDDGDFWVVAGNTRVKRGE</sequence>
<dbReference type="Pfam" id="PF02597">
    <property type="entry name" value="ThiS"/>
    <property type="match status" value="1"/>
</dbReference>
<keyword evidence="2" id="KW-1185">Reference proteome</keyword>
<organism evidence="1 2">
    <name type="scientific">Candidatus Acidianus copahuensis</name>
    <dbReference type="NCBI Taxonomy" id="1160895"/>
    <lineage>
        <taxon>Archaea</taxon>
        <taxon>Thermoproteota</taxon>
        <taxon>Thermoprotei</taxon>
        <taxon>Sulfolobales</taxon>
        <taxon>Sulfolobaceae</taxon>
        <taxon>Acidianus</taxon>
    </lineage>
</organism>
<comment type="caution">
    <text evidence="1">The sequence shown here is derived from an EMBL/GenBank/DDBJ whole genome shotgun (WGS) entry which is preliminary data.</text>
</comment>